<evidence type="ECO:0000259" key="16">
    <source>
        <dbReference type="Pfam" id="PF00696"/>
    </source>
</evidence>
<keyword evidence="6 15" id="KW-0028">Amino-acid biosynthesis</keyword>
<accession>A0ABW8TBC5</accession>
<keyword evidence="7 14" id="KW-0808">Transferase</keyword>
<dbReference type="InterPro" id="IPR001341">
    <property type="entry name" value="Asp_kinase"/>
</dbReference>
<evidence type="ECO:0000256" key="4">
    <source>
        <dbReference type="ARBA" id="ARBA00005139"/>
    </source>
</evidence>
<dbReference type="NCBIfam" id="TIGR00657">
    <property type="entry name" value="asp_kinases"/>
    <property type="match status" value="1"/>
</dbReference>
<dbReference type="Pfam" id="PF00696">
    <property type="entry name" value="AA_kinase"/>
    <property type="match status" value="1"/>
</dbReference>
<dbReference type="PANTHER" id="PTHR21499:SF3">
    <property type="entry name" value="ASPARTOKINASE"/>
    <property type="match status" value="1"/>
</dbReference>
<dbReference type="Pfam" id="PF13840">
    <property type="entry name" value="ACT_7"/>
    <property type="match status" value="1"/>
</dbReference>
<evidence type="ECO:0000256" key="6">
    <source>
        <dbReference type="ARBA" id="ARBA00022605"/>
    </source>
</evidence>
<evidence type="ECO:0000313" key="19">
    <source>
        <dbReference type="Proteomes" id="UP001623592"/>
    </source>
</evidence>
<organism evidence="18 19">
    <name type="scientific">Clostridium neuense</name>
    <dbReference type="NCBI Taxonomy" id="1728934"/>
    <lineage>
        <taxon>Bacteria</taxon>
        <taxon>Bacillati</taxon>
        <taxon>Bacillota</taxon>
        <taxon>Clostridia</taxon>
        <taxon>Eubacteriales</taxon>
        <taxon>Clostridiaceae</taxon>
        <taxon>Clostridium</taxon>
    </lineage>
</organism>
<dbReference type="Gene3D" id="3.30.2130.10">
    <property type="entry name" value="VC0802-like"/>
    <property type="match status" value="1"/>
</dbReference>
<dbReference type="PROSITE" id="PS00324">
    <property type="entry name" value="ASPARTOKINASE"/>
    <property type="match status" value="1"/>
</dbReference>
<gene>
    <name evidence="18" type="primary">dapG</name>
    <name evidence="18" type="ORF">ACJDT4_05365</name>
</gene>
<keyword evidence="10" id="KW-0067">ATP-binding</keyword>
<evidence type="ECO:0000256" key="15">
    <source>
        <dbReference type="RuleBase" id="RU004249"/>
    </source>
</evidence>
<dbReference type="InterPro" id="IPR018042">
    <property type="entry name" value="Aspartate_kinase_CS"/>
</dbReference>
<name>A0ABW8TBC5_9CLOT</name>
<evidence type="ECO:0000256" key="2">
    <source>
        <dbReference type="ARBA" id="ARBA00004766"/>
    </source>
</evidence>
<dbReference type="InterPro" id="IPR036393">
    <property type="entry name" value="AceGlu_kinase-like_sf"/>
</dbReference>
<protein>
    <recommendedName>
        <fullName evidence="14">Aspartokinase</fullName>
        <ecNumber evidence="14">2.7.2.4</ecNumber>
    </recommendedName>
</protein>
<evidence type="ECO:0000256" key="7">
    <source>
        <dbReference type="ARBA" id="ARBA00022679"/>
    </source>
</evidence>
<dbReference type="SUPFAM" id="SSF55021">
    <property type="entry name" value="ACT-like"/>
    <property type="match status" value="2"/>
</dbReference>
<comment type="caution">
    <text evidence="18">The sequence shown here is derived from an EMBL/GenBank/DDBJ whole genome shotgun (WGS) entry which is preliminary data.</text>
</comment>
<keyword evidence="19" id="KW-1185">Reference proteome</keyword>
<comment type="pathway">
    <text evidence="4 15">Amino-acid biosynthesis; L-threonine biosynthesis; L-threonine from L-aspartate: step 1/5.</text>
</comment>
<dbReference type="InterPro" id="IPR045865">
    <property type="entry name" value="ACT-like_dom_sf"/>
</dbReference>
<evidence type="ECO:0000313" key="18">
    <source>
        <dbReference type="EMBL" id="MFL0249843.1"/>
    </source>
</evidence>
<comment type="function">
    <text evidence="1">Catalyzes the phosphorylation of the beta-carboxyl group of aspartic acid with ATP to yield 4-phospho-L-aspartate, which is involved in the branched biosynthetic pathway leading to the biosynthesis of amino acids threonine, isoleucine and methionine.</text>
</comment>
<evidence type="ECO:0000256" key="5">
    <source>
        <dbReference type="ARBA" id="ARBA00010122"/>
    </source>
</evidence>
<comment type="pathway">
    <text evidence="2 15">Amino-acid biosynthesis; L-lysine biosynthesis via DAP pathway; (S)-tetrahydrodipicolinate from L-aspartate: step 1/4.</text>
</comment>
<comment type="similarity">
    <text evidence="5 14">Belongs to the aspartokinase family.</text>
</comment>
<dbReference type="PANTHER" id="PTHR21499">
    <property type="entry name" value="ASPARTATE KINASE"/>
    <property type="match status" value="1"/>
</dbReference>
<proteinExistence type="inferred from homology"/>
<evidence type="ECO:0000256" key="13">
    <source>
        <dbReference type="ARBA" id="ARBA00047872"/>
    </source>
</evidence>
<dbReference type="InterPro" id="IPR027795">
    <property type="entry name" value="CASTOR_ACT_dom"/>
</dbReference>
<keyword evidence="9 14" id="KW-0418">Kinase</keyword>
<evidence type="ECO:0000256" key="1">
    <source>
        <dbReference type="ARBA" id="ARBA00003121"/>
    </source>
</evidence>
<dbReference type="Gene3D" id="3.40.1160.10">
    <property type="entry name" value="Acetylglutamate kinase-like"/>
    <property type="match status" value="1"/>
</dbReference>
<evidence type="ECO:0000256" key="9">
    <source>
        <dbReference type="ARBA" id="ARBA00022777"/>
    </source>
</evidence>
<evidence type="ECO:0000259" key="17">
    <source>
        <dbReference type="Pfam" id="PF13840"/>
    </source>
</evidence>
<dbReference type="InterPro" id="IPR001048">
    <property type="entry name" value="Asp/Glu/Uridylate_kinase"/>
</dbReference>
<dbReference type="SUPFAM" id="SSF53633">
    <property type="entry name" value="Carbamate kinase-like"/>
    <property type="match status" value="1"/>
</dbReference>
<comment type="catalytic activity">
    <reaction evidence="13 14">
        <text>L-aspartate + ATP = 4-phospho-L-aspartate + ADP</text>
        <dbReference type="Rhea" id="RHEA:23776"/>
        <dbReference type="ChEBI" id="CHEBI:29991"/>
        <dbReference type="ChEBI" id="CHEBI:30616"/>
        <dbReference type="ChEBI" id="CHEBI:57535"/>
        <dbReference type="ChEBI" id="CHEBI:456216"/>
        <dbReference type="EC" id="2.7.2.4"/>
    </reaction>
</comment>
<dbReference type="Proteomes" id="UP001623592">
    <property type="component" value="Unassembled WGS sequence"/>
</dbReference>
<comment type="pathway">
    <text evidence="3 15">Amino-acid biosynthesis; L-methionine biosynthesis via de novo pathway; L-homoserine from L-aspartate: step 1/3.</text>
</comment>
<reference evidence="18 19" key="1">
    <citation type="submission" date="2024-11" db="EMBL/GenBank/DDBJ databases">
        <authorList>
            <person name="Heng Y.C."/>
            <person name="Lim A.C.H."/>
            <person name="Lee J.K.Y."/>
            <person name="Kittelmann S."/>
        </authorList>
    </citation>
    <scope>NUCLEOTIDE SEQUENCE [LARGE SCALE GENOMIC DNA]</scope>
    <source>
        <strain evidence="18 19">WILCCON 0114</strain>
    </source>
</reference>
<keyword evidence="11" id="KW-0220">Diaminopimelate biosynthesis</keyword>
<feature type="domain" description="CASTOR ACT" evidence="17">
    <location>
        <begin position="332"/>
        <end position="394"/>
    </location>
</feature>
<dbReference type="GO" id="GO:0004072">
    <property type="term" value="F:aspartate kinase activity"/>
    <property type="evidence" value="ECO:0007669"/>
    <property type="project" value="UniProtKB-EC"/>
</dbReference>
<evidence type="ECO:0000256" key="3">
    <source>
        <dbReference type="ARBA" id="ARBA00004986"/>
    </source>
</evidence>
<dbReference type="RefSeq" id="WP_406786513.1">
    <property type="nucleotide sequence ID" value="NZ_JBJIAA010000004.1"/>
</dbReference>
<evidence type="ECO:0000256" key="12">
    <source>
        <dbReference type="ARBA" id="ARBA00023154"/>
    </source>
</evidence>
<evidence type="ECO:0000256" key="14">
    <source>
        <dbReference type="RuleBase" id="RU003448"/>
    </source>
</evidence>
<dbReference type="CDD" id="cd04937">
    <property type="entry name" value="ACT_AKi-DapG-BS_2"/>
    <property type="match status" value="1"/>
</dbReference>
<dbReference type="PIRSF" id="PIRSF000726">
    <property type="entry name" value="Asp_kin"/>
    <property type="match status" value="1"/>
</dbReference>
<feature type="domain" description="Aspartate/glutamate/uridylate kinase" evidence="16">
    <location>
        <begin position="3"/>
        <end position="235"/>
    </location>
</feature>
<dbReference type="EC" id="2.7.2.4" evidence="14"/>
<dbReference type="InterPro" id="IPR005260">
    <property type="entry name" value="Asp_kin_monofn"/>
</dbReference>
<evidence type="ECO:0000256" key="11">
    <source>
        <dbReference type="ARBA" id="ARBA00022915"/>
    </source>
</evidence>
<keyword evidence="12" id="KW-0457">Lysine biosynthesis</keyword>
<dbReference type="EMBL" id="JBJIAA010000004">
    <property type="protein sequence ID" value="MFL0249843.1"/>
    <property type="molecule type" value="Genomic_DNA"/>
</dbReference>
<keyword evidence="8" id="KW-0547">Nucleotide-binding</keyword>
<evidence type="ECO:0000256" key="10">
    <source>
        <dbReference type="ARBA" id="ARBA00022840"/>
    </source>
</evidence>
<dbReference type="NCBIfam" id="NF006068">
    <property type="entry name" value="PRK08210.1"/>
    <property type="match status" value="1"/>
</dbReference>
<evidence type="ECO:0000256" key="8">
    <source>
        <dbReference type="ARBA" id="ARBA00022741"/>
    </source>
</evidence>
<sequence>MRLIVQKFGGTSVSNHERRKCVVKKVLDAQRQGYSPIVIVSAMGRKGEPYATDTLLSLVNEEFKNKNKLAADLLMCCGELISAVVVSSELNENGIKAVPFTGGQAGIITDDNYNNASVRTVDPSCLMETVKNGEVPVIAGFQGKSEKGFFTTLGRGGSDVTASIVGCAVKAEKIEIYTDVDGIMTADPRIVREASLIEKISYSELFEFAEQGAKVIHPRAVEIAMNGNVPLVVKNTLSNCKGTLINELGGIASKELITGITYLSGRIQVKIKFRDNEENSNYSDILNILAVNDISIDLINIFPRESIFTIDESNLIKFEYIMDKFKILYSIIKNCSKISIIGNRICGVPGVMARILKALTKENIEVLQTADSHSTIWCLIKSSEKEKAINSLHNEFNLYNK</sequence>